<feature type="domain" description="DUF2399" evidence="1">
    <location>
        <begin position="264"/>
        <end position="417"/>
    </location>
</feature>
<dbReference type="Pfam" id="PF09664">
    <property type="entry name" value="DUF2399"/>
    <property type="match status" value="1"/>
</dbReference>
<dbReference type="RefSeq" id="WP_182544691.1">
    <property type="nucleotide sequence ID" value="NZ_JACGWZ010000003.1"/>
</dbReference>
<dbReference type="InterPro" id="IPR024465">
    <property type="entry name" value="DUF2399"/>
</dbReference>
<proteinExistence type="predicted"/>
<evidence type="ECO:0000313" key="3">
    <source>
        <dbReference type="EMBL" id="MBA8825528.1"/>
    </source>
</evidence>
<dbReference type="EMBL" id="JACGWZ010000003">
    <property type="protein sequence ID" value="MBA8825528.1"/>
    <property type="molecule type" value="Genomic_DNA"/>
</dbReference>
<gene>
    <name evidence="3" type="ORF">FHX42_002879</name>
</gene>
<keyword evidence="4" id="KW-1185">Reference proteome</keyword>
<dbReference type="Pfam" id="PF11796">
    <property type="entry name" value="DUF3323"/>
    <property type="match status" value="1"/>
</dbReference>
<accession>A0A839E3M7</accession>
<evidence type="ECO:0000259" key="1">
    <source>
        <dbReference type="Pfam" id="PF09664"/>
    </source>
</evidence>
<dbReference type="Proteomes" id="UP000569329">
    <property type="component" value="Unassembled WGS sequence"/>
</dbReference>
<dbReference type="NCBIfam" id="TIGR02679">
    <property type="entry name" value="TIGR02679 family protein"/>
    <property type="match status" value="1"/>
</dbReference>
<dbReference type="AlphaFoldDB" id="A0A839E3M7"/>
<evidence type="ECO:0000259" key="2">
    <source>
        <dbReference type="Pfam" id="PF11796"/>
    </source>
</evidence>
<dbReference type="InterPro" id="IPR024466">
    <property type="entry name" value="CHP02679_N"/>
</dbReference>
<feature type="domain" description="Conserved hypothetical protein CHP02679 N terminus" evidence="2">
    <location>
        <begin position="35"/>
        <end position="242"/>
    </location>
</feature>
<reference evidence="3 4" key="1">
    <citation type="submission" date="2020-07" db="EMBL/GenBank/DDBJ databases">
        <title>Sequencing the genomes of 1000 actinobacteria strains.</title>
        <authorList>
            <person name="Klenk H.-P."/>
        </authorList>
    </citation>
    <scope>NUCLEOTIDE SEQUENCE [LARGE SCALE GENOMIC DNA]</scope>
    <source>
        <strain evidence="3 4">DSM 45975</strain>
    </source>
</reference>
<dbReference type="InterPro" id="IPR013495">
    <property type="entry name" value="CHP02679"/>
</dbReference>
<name>A0A839E3M7_9PSEU</name>
<protein>
    <submittedName>
        <fullName evidence="3">Uncharacterized protein (TIGR02679 family)</fullName>
    </submittedName>
</protein>
<evidence type="ECO:0000313" key="4">
    <source>
        <dbReference type="Proteomes" id="UP000569329"/>
    </source>
</evidence>
<organism evidence="3 4">
    <name type="scientific">Halosaccharopolyspora lacisalsi</name>
    <dbReference type="NCBI Taxonomy" id="1000566"/>
    <lineage>
        <taxon>Bacteria</taxon>
        <taxon>Bacillati</taxon>
        <taxon>Actinomycetota</taxon>
        <taxon>Actinomycetes</taxon>
        <taxon>Pseudonocardiales</taxon>
        <taxon>Pseudonocardiaceae</taxon>
        <taxon>Halosaccharopolyspora</taxon>
    </lineage>
</organism>
<comment type="caution">
    <text evidence="3">The sequence shown here is derived from an EMBL/GenBank/DDBJ whole genome shotgun (WGS) entry which is preliminary data.</text>
</comment>
<sequence>MNETEDIRAAWDSSLLNGLWQRAREALEAPDRPATFRLELPDEQTRQAVGELYGRPMWGQGTRINVSKLDAALRASTRSGLGLEQVLEILHERPVVSRESSARTEQRDRVGEALNAALNRWGLTEREWAQPWTSWLRQYGRIAEDELDRIAERSAAVLAQLVLDPGSTPRAWWSRAELAARFGGGTRHLDNGGALARVVLRAAAIAHDVEPPGNERDRRRLWELCGVTLDAVSATALCWALPLDGTDEWSRNARRRTELGLPVHLTHLDLGAAPRQLVEAGTAVAVCETPRVLEAAVEAGIRHPMVCTHGHPTTAVSELLNRLGDSGAALRYHGDLDWTGLTIARSLYDHHGVLPWRMSANDYREAVNRASAERLDLPVLTGEATEAPWDPDLPELMASAGRAVEEETVLDDLLTDLRTGLG</sequence>